<reference evidence="1 2" key="1">
    <citation type="journal article" date="2021" name="Hortic Res">
        <title>The domestication of Cucurbita argyrosperma as revealed by the genome of its wild relative.</title>
        <authorList>
            <person name="Barrera-Redondo J."/>
            <person name="Sanchez-de la Vega G."/>
            <person name="Aguirre-Liguori J.A."/>
            <person name="Castellanos-Morales G."/>
            <person name="Gutierrez-Guerrero Y.T."/>
            <person name="Aguirre-Dugua X."/>
            <person name="Aguirre-Planter E."/>
            <person name="Tenaillon M.I."/>
            <person name="Lira-Saade R."/>
            <person name="Eguiarte L.E."/>
        </authorList>
    </citation>
    <scope>NUCLEOTIDE SEQUENCE [LARGE SCALE GENOMIC DNA]</scope>
    <source>
        <strain evidence="1">JBR-2021</strain>
    </source>
</reference>
<organism evidence="1 2">
    <name type="scientific">Cucurbita argyrosperma subsp. sororia</name>
    <dbReference type="NCBI Taxonomy" id="37648"/>
    <lineage>
        <taxon>Eukaryota</taxon>
        <taxon>Viridiplantae</taxon>
        <taxon>Streptophyta</taxon>
        <taxon>Embryophyta</taxon>
        <taxon>Tracheophyta</taxon>
        <taxon>Spermatophyta</taxon>
        <taxon>Magnoliopsida</taxon>
        <taxon>eudicotyledons</taxon>
        <taxon>Gunneridae</taxon>
        <taxon>Pentapetalae</taxon>
        <taxon>rosids</taxon>
        <taxon>fabids</taxon>
        <taxon>Cucurbitales</taxon>
        <taxon>Cucurbitaceae</taxon>
        <taxon>Cucurbiteae</taxon>
        <taxon>Cucurbita</taxon>
    </lineage>
</organism>
<comment type="caution">
    <text evidence="1">The sequence shown here is derived from an EMBL/GenBank/DDBJ whole genome shotgun (WGS) entry which is preliminary data.</text>
</comment>
<gene>
    <name evidence="1" type="ORF">SDJN03_25911</name>
</gene>
<proteinExistence type="predicted"/>
<keyword evidence="2" id="KW-1185">Reference proteome</keyword>
<name>A0AAV6M5J2_9ROSI</name>
<sequence length="130" mass="14993">MATSSLLYPHVNVADLGQMKKLLIEVLIDRKSVVYLHSIRVLQKDLKGTLDLQNYSIQKTMLHHHRTTEYLKRNLFNNQSSHQDVIKDTKTAITEVFKHAYYIKEERGQQKDVGSTAVLLGDRLFVANVE</sequence>
<dbReference type="EMBL" id="JAGKQH010000017">
    <property type="protein sequence ID" value="KAG6575272.1"/>
    <property type="molecule type" value="Genomic_DNA"/>
</dbReference>
<feature type="non-terminal residue" evidence="1">
    <location>
        <position position="1"/>
    </location>
</feature>
<evidence type="ECO:0000313" key="1">
    <source>
        <dbReference type="EMBL" id="KAG6575272.1"/>
    </source>
</evidence>
<protein>
    <submittedName>
        <fullName evidence="1">Uncharacterized protein</fullName>
    </submittedName>
</protein>
<accession>A0AAV6M5J2</accession>
<dbReference type="Proteomes" id="UP000685013">
    <property type="component" value="Chromosome 17"/>
</dbReference>
<dbReference type="AlphaFoldDB" id="A0AAV6M5J2"/>
<evidence type="ECO:0000313" key="2">
    <source>
        <dbReference type="Proteomes" id="UP000685013"/>
    </source>
</evidence>